<evidence type="ECO:0000256" key="5">
    <source>
        <dbReference type="ARBA" id="ARBA00050189"/>
    </source>
</evidence>
<dbReference type="PANTHER" id="PTHR20905:SF1">
    <property type="entry name" value="AT07410P-RELATED"/>
    <property type="match status" value="1"/>
</dbReference>
<comment type="catalytic activity">
    <reaction evidence="7">
        <text>serotonin + (5Z,8Z,11Z,14Z)-eicosatetraenoyl-CoA = N-[(5Z,8Z,11Z,14Z)-eicosatetraenoyl]-serotonin + CoA + H(+)</text>
        <dbReference type="Rhea" id="RHEA:51396"/>
        <dbReference type="ChEBI" id="CHEBI:15378"/>
        <dbReference type="ChEBI" id="CHEBI:57287"/>
        <dbReference type="ChEBI" id="CHEBI:57368"/>
        <dbReference type="ChEBI" id="CHEBI:132255"/>
        <dbReference type="ChEBI" id="CHEBI:350546"/>
    </reaction>
    <physiologicalReaction direction="left-to-right" evidence="7">
        <dbReference type="Rhea" id="RHEA:51397"/>
    </physiologicalReaction>
</comment>
<keyword evidence="15" id="KW-1185">Reference proteome</keyword>
<reference evidence="14" key="1">
    <citation type="submission" date="2023-07" db="EMBL/GenBank/DDBJ databases">
        <authorList>
            <consortium name="CYATHOMIX"/>
        </authorList>
    </citation>
    <scope>NUCLEOTIDE SEQUENCE</scope>
    <source>
        <strain evidence="14">N/A</strain>
    </source>
</reference>
<dbReference type="InterPro" id="IPR016181">
    <property type="entry name" value="Acyl_CoA_acyltransferase"/>
</dbReference>
<dbReference type="GO" id="GO:0004059">
    <property type="term" value="F:aralkylamine N-acetyltransferase activity"/>
    <property type="evidence" value="ECO:0007669"/>
    <property type="project" value="UniProtKB-EC"/>
</dbReference>
<protein>
    <recommendedName>
        <fullName evidence="4">aralkylamine N-acetyltransferase</fullName>
        <ecNumber evidence="4">2.3.1.87</ecNumber>
    </recommendedName>
</protein>
<dbReference type="Proteomes" id="UP001176961">
    <property type="component" value="Unassembled WGS sequence"/>
</dbReference>
<comment type="catalytic activity">
    <reaction evidence="10">
        <text>serotonin + hexadecanoyl-CoA = N-hexadecanoyl-serotonin + CoA + H(+)</text>
        <dbReference type="Rhea" id="RHEA:51384"/>
        <dbReference type="ChEBI" id="CHEBI:15378"/>
        <dbReference type="ChEBI" id="CHEBI:57287"/>
        <dbReference type="ChEBI" id="CHEBI:57379"/>
        <dbReference type="ChEBI" id="CHEBI:134059"/>
        <dbReference type="ChEBI" id="CHEBI:350546"/>
    </reaction>
    <physiologicalReaction direction="left-to-right" evidence="10">
        <dbReference type="Rhea" id="RHEA:51385"/>
    </physiologicalReaction>
</comment>
<dbReference type="PROSITE" id="PS51186">
    <property type="entry name" value="GNAT"/>
    <property type="match status" value="1"/>
</dbReference>
<evidence type="ECO:0000256" key="4">
    <source>
        <dbReference type="ARBA" id="ARBA00039114"/>
    </source>
</evidence>
<accession>A0AA36GH80</accession>
<comment type="catalytic activity">
    <reaction evidence="12">
        <text>serotonin + acetyl-CoA = N-acetylserotonin + CoA + H(+)</text>
        <dbReference type="Rhea" id="RHEA:25217"/>
        <dbReference type="ChEBI" id="CHEBI:15378"/>
        <dbReference type="ChEBI" id="CHEBI:17697"/>
        <dbReference type="ChEBI" id="CHEBI:57287"/>
        <dbReference type="ChEBI" id="CHEBI:57288"/>
        <dbReference type="ChEBI" id="CHEBI:350546"/>
        <dbReference type="EC" id="2.3.1.87"/>
    </reaction>
    <physiologicalReaction direction="left-to-right" evidence="12">
        <dbReference type="Rhea" id="RHEA:25218"/>
    </physiologicalReaction>
</comment>
<dbReference type="EMBL" id="CATQJL010000001">
    <property type="protein sequence ID" value="CAJ0591188.1"/>
    <property type="molecule type" value="Genomic_DNA"/>
</dbReference>
<evidence type="ECO:0000259" key="13">
    <source>
        <dbReference type="PROSITE" id="PS51186"/>
    </source>
</evidence>
<comment type="pathway">
    <text evidence="2">Aromatic compound metabolism; melatonin biosynthesis; melatonin from serotonin: step 1/2.</text>
</comment>
<comment type="catalytic activity">
    <reaction evidence="6">
        <text>serotonin + octadecanoyl-CoA = N-octadecanoyl-serotonin + CoA + H(+)</text>
        <dbReference type="Rhea" id="RHEA:51400"/>
        <dbReference type="ChEBI" id="CHEBI:15378"/>
        <dbReference type="ChEBI" id="CHEBI:57287"/>
        <dbReference type="ChEBI" id="CHEBI:57394"/>
        <dbReference type="ChEBI" id="CHEBI:134065"/>
        <dbReference type="ChEBI" id="CHEBI:350546"/>
    </reaction>
    <physiologicalReaction direction="left-to-right" evidence="6">
        <dbReference type="Rhea" id="RHEA:51401"/>
    </physiologicalReaction>
</comment>
<gene>
    <name evidence="14" type="ORF">CYNAS_LOCUS3171</name>
</gene>
<evidence type="ECO:0000256" key="6">
    <source>
        <dbReference type="ARBA" id="ARBA00050849"/>
    </source>
</evidence>
<evidence type="ECO:0000256" key="2">
    <source>
        <dbReference type="ARBA" id="ARBA00037926"/>
    </source>
</evidence>
<evidence type="ECO:0000313" key="14">
    <source>
        <dbReference type="EMBL" id="CAJ0591188.1"/>
    </source>
</evidence>
<dbReference type="PANTHER" id="PTHR20905">
    <property type="entry name" value="N-ACETYLTRANSFERASE-RELATED"/>
    <property type="match status" value="1"/>
</dbReference>
<evidence type="ECO:0000256" key="12">
    <source>
        <dbReference type="ARBA" id="ARBA00052491"/>
    </source>
</evidence>
<comment type="caution">
    <text evidence="14">The sequence shown here is derived from an EMBL/GenBank/DDBJ whole genome shotgun (WGS) entry which is preliminary data.</text>
</comment>
<comment type="catalytic activity">
    <reaction evidence="11">
        <text>dopamine + hexadecanoyl-CoA = N-hexadecanoyl-dopamine + CoA + H(+)</text>
        <dbReference type="Rhea" id="RHEA:51376"/>
        <dbReference type="ChEBI" id="CHEBI:15378"/>
        <dbReference type="ChEBI" id="CHEBI:57287"/>
        <dbReference type="ChEBI" id="CHEBI:57379"/>
        <dbReference type="ChEBI" id="CHEBI:59905"/>
        <dbReference type="ChEBI" id="CHEBI:134058"/>
    </reaction>
    <physiologicalReaction direction="left-to-right" evidence="11">
        <dbReference type="Rhea" id="RHEA:51377"/>
    </physiologicalReaction>
</comment>
<sequence>MPLSRRKNMKDMQALMIFNTRIHVPGATFKMFDGLRFVVATRKHAEDIEKFMFSDFGINEPITRSLAATPTDLRDFFHDLAESGYSNEKYSTIVYDNERLIAVCLCSVSQSKDIAESPPQFDPETHDYAGEISQGPYKQHKANQLIAFVTALEEKQGFLLGSGSKVFKVDVIAVNNDYRGKGLGKELTRRAVETAKSAGCNWVATAATASASQGVFSRLGFESLYEIPYNKFRENGVAVFQNLHDGCQSGKFMALRVT</sequence>
<dbReference type="SUPFAM" id="SSF55729">
    <property type="entry name" value="Acyl-CoA N-acyltransferases (Nat)"/>
    <property type="match status" value="1"/>
</dbReference>
<evidence type="ECO:0000256" key="10">
    <source>
        <dbReference type="ARBA" id="ARBA00052178"/>
    </source>
</evidence>
<evidence type="ECO:0000256" key="8">
    <source>
        <dbReference type="ARBA" id="ARBA00051711"/>
    </source>
</evidence>
<evidence type="ECO:0000256" key="1">
    <source>
        <dbReference type="ARBA" id="ARBA00022679"/>
    </source>
</evidence>
<comment type="catalytic activity">
    <reaction evidence="9">
        <text>serotonin + (9Z)-octadecenoyl-CoA = N-(9Z-octadecenoyl)-serotonin + CoA + H(+)</text>
        <dbReference type="Rhea" id="RHEA:51392"/>
        <dbReference type="ChEBI" id="CHEBI:15378"/>
        <dbReference type="ChEBI" id="CHEBI:57287"/>
        <dbReference type="ChEBI" id="CHEBI:57387"/>
        <dbReference type="ChEBI" id="CHEBI:134064"/>
        <dbReference type="ChEBI" id="CHEBI:350546"/>
    </reaction>
    <physiologicalReaction direction="left-to-right" evidence="9">
        <dbReference type="Rhea" id="RHEA:51393"/>
    </physiologicalReaction>
</comment>
<evidence type="ECO:0000256" key="7">
    <source>
        <dbReference type="ARBA" id="ARBA00051284"/>
    </source>
</evidence>
<dbReference type="AlphaFoldDB" id="A0AA36GH80"/>
<evidence type="ECO:0000313" key="15">
    <source>
        <dbReference type="Proteomes" id="UP001176961"/>
    </source>
</evidence>
<evidence type="ECO:0000256" key="11">
    <source>
        <dbReference type="ARBA" id="ARBA00052335"/>
    </source>
</evidence>
<keyword evidence="1" id="KW-0808">Transferase</keyword>
<dbReference type="Pfam" id="PF00583">
    <property type="entry name" value="Acetyltransf_1"/>
    <property type="match status" value="1"/>
</dbReference>
<comment type="catalytic activity">
    <reaction evidence="8">
        <text>dopamine + acetyl-CoA = N-acetyldopamine + CoA + H(+)</text>
        <dbReference type="Rhea" id="RHEA:51388"/>
        <dbReference type="ChEBI" id="CHEBI:15378"/>
        <dbReference type="ChEBI" id="CHEBI:57287"/>
        <dbReference type="ChEBI" id="CHEBI:57288"/>
        <dbReference type="ChEBI" id="CHEBI:59905"/>
        <dbReference type="ChEBI" id="CHEBI:125678"/>
    </reaction>
    <physiologicalReaction direction="left-to-right" evidence="8">
        <dbReference type="Rhea" id="RHEA:51389"/>
    </physiologicalReaction>
</comment>
<dbReference type="CDD" id="cd04301">
    <property type="entry name" value="NAT_SF"/>
    <property type="match status" value="1"/>
</dbReference>
<comment type="catalytic activity">
    <reaction evidence="5">
        <text>dopamine + (9Z)-octadecenoyl-CoA = N-(9Z-octadecanoyl)-dopamine + CoA + H(+)</text>
        <dbReference type="Rhea" id="RHEA:51380"/>
        <dbReference type="ChEBI" id="CHEBI:15378"/>
        <dbReference type="ChEBI" id="CHEBI:31883"/>
        <dbReference type="ChEBI" id="CHEBI:57287"/>
        <dbReference type="ChEBI" id="CHEBI:57387"/>
        <dbReference type="ChEBI" id="CHEBI:59905"/>
    </reaction>
    <physiologicalReaction direction="left-to-right" evidence="5">
        <dbReference type="Rhea" id="RHEA:51381"/>
    </physiologicalReaction>
</comment>
<comment type="similarity">
    <text evidence="3">Belongs to the acetyltransferase family. AANAT subfamily.</text>
</comment>
<dbReference type="EC" id="2.3.1.87" evidence="4"/>
<organism evidence="14 15">
    <name type="scientific">Cylicocyclus nassatus</name>
    <name type="common">Nematode worm</name>
    <dbReference type="NCBI Taxonomy" id="53992"/>
    <lineage>
        <taxon>Eukaryota</taxon>
        <taxon>Metazoa</taxon>
        <taxon>Ecdysozoa</taxon>
        <taxon>Nematoda</taxon>
        <taxon>Chromadorea</taxon>
        <taxon>Rhabditida</taxon>
        <taxon>Rhabditina</taxon>
        <taxon>Rhabditomorpha</taxon>
        <taxon>Strongyloidea</taxon>
        <taxon>Strongylidae</taxon>
        <taxon>Cylicocyclus</taxon>
    </lineage>
</organism>
<dbReference type="InterPro" id="IPR000182">
    <property type="entry name" value="GNAT_dom"/>
</dbReference>
<evidence type="ECO:0000256" key="9">
    <source>
        <dbReference type="ARBA" id="ARBA00051823"/>
    </source>
</evidence>
<evidence type="ECO:0000256" key="3">
    <source>
        <dbReference type="ARBA" id="ARBA00038182"/>
    </source>
</evidence>
<name>A0AA36GH80_CYLNA</name>
<dbReference type="Gene3D" id="3.40.630.30">
    <property type="match status" value="1"/>
</dbReference>
<dbReference type="FunFam" id="3.40.630.30:FF:000046">
    <property type="entry name" value="Dopamine N-acetyltransferase"/>
    <property type="match status" value="1"/>
</dbReference>
<feature type="domain" description="N-acetyltransferase" evidence="13">
    <location>
        <begin position="101"/>
        <end position="244"/>
    </location>
</feature>
<proteinExistence type="inferred from homology"/>